<reference evidence="1" key="1">
    <citation type="submission" date="2021-06" db="EMBL/GenBank/DDBJ databases">
        <title>Comparative genomics, transcriptomics and evolutionary studies reveal genomic signatures of adaptation to plant cell wall in hemibiotrophic fungi.</title>
        <authorList>
            <consortium name="DOE Joint Genome Institute"/>
            <person name="Baroncelli R."/>
            <person name="Diaz J.F."/>
            <person name="Benocci T."/>
            <person name="Peng M."/>
            <person name="Battaglia E."/>
            <person name="Haridas S."/>
            <person name="Andreopoulos W."/>
            <person name="Labutti K."/>
            <person name="Pangilinan J."/>
            <person name="Floch G.L."/>
            <person name="Makela M.R."/>
            <person name="Henrissat B."/>
            <person name="Grigoriev I.V."/>
            <person name="Crouch J.A."/>
            <person name="De Vries R.P."/>
            <person name="Sukno S.A."/>
            <person name="Thon M.R."/>
        </authorList>
    </citation>
    <scope>NUCLEOTIDE SEQUENCE</scope>
    <source>
        <strain evidence="1">MAFF235873</strain>
    </source>
</reference>
<proteinExistence type="predicted"/>
<evidence type="ECO:0000313" key="2">
    <source>
        <dbReference type="Proteomes" id="UP001232148"/>
    </source>
</evidence>
<protein>
    <submittedName>
        <fullName evidence="1">Uncharacterized protein</fullName>
    </submittedName>
</protein>
<evidence type="ECO:0000313" key="1">
    <source>
        <dbReference type="EMBL" id="KAK2020623.1"/>
    </source>
</evidence>
<sequence>MSLTLRCHASLTVASSAEEKGGPLLRGRCPDRACLPACLRAYPRPFFSRARSVSRLFLDDPASSAREVVPRPSSINRFKSHHSGIWAELWHLLLPLSYPFILCLLERPAPLTKNLLARFLGQQGLWGLWCMDRLHPSVAGSHQRRLVFLFICSLKNNNCPITMPYGIRA</sequence>
<name>A0AAD9LW93_9PEZI</name>
<dbReference type="EMBL" id="MU843203">
    <property type="protein sequence ID" value="KAK2020623.1"/>
    <property type="molecule type" value="Genomic_DNA"/>
</dbReference>
<gene>
    <name evidence="1" type="ORF">LX32DRAFT_304974</name>
</gene>
<keyword evidence="2" id="KW-1185">Reference proteome</keyword>
<dbReference type="AlphaFoldDB" id="A0AAD9LW93"/>
<accession>A0AAD9LW93</accession>
<comment type="caution">
    <text evidence="1">The sequence shown here is derived from an EMBL/GenBank/DDBJ whole genome shotgun (WGS) entry which is preliminary data.</text>
</comment>
<dbReference type="Proteomes" id="UP001232148">
    <property type="component" value="Unassembled WGS sequence"/>
</dbReference>
<organism evidence="1 2">
    <name type="scientific">Colletotrichum zoysiae</name>
    <dbReference type="NCBI Taxonomy" id="1216348"/>
    <lineage>
        <taxon>Eukaryota</taxon>
        <taxon>Fungi</taxon>
        <taxon>Dikarya</taxon>
        <taxon>Ascomycota</taxon>
        <taxon>Pezizomycotina</taxon>
        <taxon>Sordariomycetes</taxon>
        <taxon>Hypocreomycetidae</taxon>
        <taxon>Glomerellales</taxon>
        <taxon>Glomerellaceae</taxon>
        <taxon>Colletotrichum</taxon>
        <taxon>Colletotrichum graminicola species complex</taxon>
    </lineage>
</organism>